<feature type="region of interest" description="Disordered" evidence="1">
    <location>
        <begin position="317"/>
        <end position="379"/>
    </location>
</feature>
<evidence type="ECO:0000256" key="1">
    <source>
        <dbReference type="SAM" id="MobiDB-lite"/>
    </source>
</evidence>
<sequence length="587" mass="62342">MYALKTPSFLRPSSRPTSPAPRPDSAMADRPSRSSILSFSNLKRTASPLTKPATPVVQDGSYMDVLNLKLSEAVSKALAHPTTTGPGPVNELLNGRRPIPLGRGRALGDLIISELNASCENLHLRRAVIRTLHRPLSVLVNNLSSNLLPLISSPAFLSPAAPTQQNPTLNPTQLHALGLASLAGELVDIFDQNGLGQEGNDTRGDGLRVVKEGLVSIVKRVVEPLMNAIKNELGPHVEALEMVNSTLSLPSNANGVTKSGATAKSLVHPSIAFMQTMFPIYGRALTRYATSSASESVLASLLIPLIWRGLVALANRPNPPPSPPTSPSLGAGNILGSGNKKRRGSSVTPPTTPPASRFTLKLPPSRPPSPPMGSTIKGSTAAGDARAFYDLLWSLPKPSETNKLAYEAVLDAFDALASLTSLLETIQMRQRSKSPIDPKDPRDLEKDLEILTSDLPTLIALPILLRTYIFPVLPPLPAQLTPEGGQQQAERSVAGMLGLTEKVYRAGCVSGFSRAEDCTVAVGERVLAILRDEVGRIRKGDSVGGGGGVGLGGGIRETEVEVVLRWLERDIAIVAAETAEEVEGDRH</sequence>
<keyword evidence="3" id="KW-1185">Reference proteome</keyword>
<dbReference type="AlphaFoldDB" id="A0AAW0F7B6"/>
<organism evidence="2 3">
    <name type="scientific">Cerrena zonata</name>
    <dbReference type="NCBI Taxonomy" id="2478898"/>
    <lineage>
        <taxon>Eukaryota</taxon>
        <taxon>Fungi</taxon>
        <taxon>Dikarya</taxon>
        <taxon>Basidiomycota</taxon>
        <taxon>Agaricomycotina</taxon>
        <taxon>Agaricomycetes</taxon>
        <taxon>Polyporales</taxon>
        <taxon>Cerrenaceae</taxon>
        <taxon>Cerrena</taxon>
    </lineage>
</organism>
<name>A0AAW0F7B6_9APHY</name>
<evidence type="ECO:0000313" key="2">
    <source>
        <dbReference type="EMBL" id="KAK7675983.1"/>
    </source>
</evidence>
<gene>
    <name evidence="2" type="ORF">QCA50_021059</name>
</gene>
<dbReference type="EMBL" id="JASBNA010000145">
    <property type="protein sequence ID" value="KAK7675983.1"/>
    <property type="molecule type" value="Genomic_DNA"/>
</dbReference>
<accession>A0AAW0F7B6</accession>
<dbReference type="Proteomes" id="UP001385951">
    <property type="component" value="Unassembled WGS sequence"/>
</dbReference>
<evidence type="ECO:0000313" key="3">
    <source>
        <dbReference type="Proteomes" id="UP001385951"/>
    </source>
</evidence>
<comment type="caution">
    <text evidence="2">The sequence shown here is derived from an EMBL/GenBank/DDBJ whole genome shotgun (WGS) entry which is preliminary data.</text>
</comment>
<protein>
    <submittedName>
        <fullName evidence="2">Uncharacterized protein</fullName>
    </submittedName>
</protein>
<proteinExistence type="predicted"/>
<feature type="region of interest" description="Disordered" evidence="1">
    <location>
        <begin position="1"/>
        <end position="34"/>
    </location>
</feature>
<reference evidence="2 3" key="1">
    <citation type="submission" date="2022-09" db="EMBL/GenBank/DDBJ databases">
        <authorList>
            <person name="Palmer J.M."/>
        </authorList>
    </citation>
    <scope>NUCLEOTIDE SEQUENCE [LARGE SCALE GENOMIC DNA]</scope>
    <source>
        <strain evidence="2 3">DSM 7382</strain>
    </source>
</reference>
<feature type="compositionally biased region" description="Pro residues" evidence="1">
    <location>
        <begin position="317"/>
        <end position="326"/>
    </location>
</feature>